<organism evidence="3 4">
    <name type="scientific">Orbilia ellipsospora</name>
    <dbReference type="NCBI Taxonomy" id="2528407"/>
    <lineage>
        <taxon>Eukaryota</taxon>
        <taxon>Fungi</taxon>
        <taxon>Dikarya</taxon>
        <taxon>Ascomycota</taxon>
        <taxon>Pezizomycotina</taxon>
        <taxon>Orbiliomycetes</taxon>
        <taxon>Orbiliales</taxon>
        <taxon>Orbiliaceae</taxon>
        <taxon>Orbilia</taxon>
    </lineage>
</organism>
<feature type="compositionally biased region" description="Polar residues" evidence="1">
    <location>
        <begin position="370"/>
        <end position="381"/>
    </location>
</feature>
<keyword evidence="4" id="KW-1185">Reference proteome</keyword>
<name>A0AAV9WXA4_9PEZI</name>
<reference evidence="3 4" key="1">
    <citation type="submission" date="2019-10" db="EMBL/GenBank/DDBJ databases">
        <authorList>
            <person name="Palmer J.M."/>
        </authorList>
    </citation>
    <scope>NUCLEOTIDE SEQUENCE [LARGE SCALE GENOMIC DNA]</scope>
    <source>
        <strain evidence="3 4">TWF694</strain>
    </source>
</reference>
<feature type="chain" id="PRO_5043530313" evidence="2">
    <location>
        <begin position="24"/>
        <end position="457"/>
    </location>
</feature>
<dbReference type="AlphaFoldDB" id="A0AAV9WXA4"/>
<evidence type="ECO:0000313" key="3">
    <source>
        <dbReference type="EMBL" id="KAK6527666.1"/>
    </source>
</evidence>
<evidence type="ECO:0000256" key="1">
    <source>
        <dbReference type="SAM" id="MobiDB-lite"/>
    </source>
</evidence>
<evidence type="ECO:0000256" key="2">
    <source>
        <dbReference type="SAM" id="SignalP"/>
    </source>
</evidence>
<evidence type="ECO:0000313" key="4">
    <source>
        <dbReference type="Proteomes" id="UP001365542"/>
    </source>
</evidence>
<protein>
    <submittedName>
        <fullName evidence="3">Uncharacterized protein</fullName>
    </submittedName>
</protein>
<feature type="compositionally biased region" description="Polar residues" evidence="1">
    <location>
        <begin position="436"/>
        <end position="457"/>
    </location>
</feature>
<sequence>MRLCTFSLLTTTLGVILVPEIDAFWMKILWKNGPDGQTVIDNDFTDLNHPNPAKISKTLTYPTGAYKCSLLSELATPGGPEDPIPGIFTIANSPVLGVDADYLFFYENEKCDRAPAAMLRLLVPPEKKSEGGNIWFFDLMDRAFPQFKSWKQLDPKNSIDKKILEWLRESEKDRIKSHSAGYFWMTVPSQGGNMRWGSVVKTIAIPLQAIKNSDPYKVSRSLARGLKQSYEGWWARESEHIQEQANLNTDFSSVDFNFRPTDYLTGDKVPTYMADMAMERWTENYNLYRAKQRAIQEAHKNRPVKEQQQVSNTQGVPSDIRMPASLQRGDAGMMIEEIRKEVDMSGSNKSVPNMPKETPFQLQPMPTPKPQSSGSNSQPYSGYYQSYIPFNYRSQQSQMLGELKASEPKQLQQLYPNYSYSVSQQHLPRYNIGKVEQSNINSRPSSNTQPNPRSSQN</sequence>
<keyword evidence="2" id="KW-0732">Signal</keyword>
<gene>
    <name evidence="3" type="ORF">TWF694_004646</name>
</gene>
<feature type="compositionally biased region" description="Polar residues" evidence="1">
    <location>
        <begin position="306"/>
        <end position="316"/>
    </location>
</feature>
<proteinExistence type="predicted"/>
<dbReference type="EMBL" id="JAVHJO010000015">
    <property type="protein sequence ID" value="KAK6527666.1"/>
    <property type="molecule type" value="Genomic_DNA"/>
</dbReference>
<accession>A0AAV9WXA4</accession>
<feature type="region of interest" description="Disordered" evidence="1">
    <location>
        <begin position="343"/>
        <end position="381"/>
    </location>
</feature>
<feature type="region of interest" description="Disordered" evidence="1">
    <location>
        <begin position="429"/>
        <end position="457"/>
    </location>
</feature>
<dbReference type="Proteomes" id="UP001365542">
    <property type="component" value="Unassembled WGS sequence"/>
</dbReference>
<comment type="caution">
    <text evidence="3">The sequence shown here is derived from an EMBL/GenBank/DDBJ whole genome shotgun (WGS) entry which is preliminary data.</text>
</comment>
<feature type="region of interest" description="Disordered" evidence="1">
    <location>
        <begin position="298"/>
        <end position="323"/>
    </location>
</feature>
<feature type="signal peptide" evidence="2">
    <location>
        <begin position="1"/>
        <end position="23"/>
    </location>
</feature>